<dbReference type="EMBL" id="LT629749">
    <property type="protein sequence ID" value="SDS08653.1"/>
    <property type="molecule type" value="Genomic_DNA"/>
</dbReference>
<dbReference type="GO" id="GO:0008658">
    <property type="term" value="F:penicillin binding"/>
    <property type="evidence" value="ECO:0007669"/>
    <property type="project" value="InterPro"/>
</dbReference>
<feature type="domain" description="Penicillin-binding protein transpeptidase" evidence="5">
    <location>
        <begin position="336"/>
        <end position="641"/>
    </location>
</feature>
<keyword evidence="7" id="KW-0131">Cell cycle</keyword>
<dbReference type="Gene3D" id="3.30.450.330">
    <property type="match status" value="1"/>
</dbReference>
<evidence type="ECO:0000259" key="5">
    <source>
        <dbReference type="Pfam" id="PF00905"/>
    </source>
</evidence>
<dbReference type="InterPro" id="IPR012338">
    <property type="entry name" value="Beta-lactam/transpept-like"/>
</dbReference>
<dbReference type="GO" id="GO:0071555">
    <property type="term" value="P:cell wall organization"/>
    <property type="evidence" value="ECO:0007669"/>
    <property type="project" value="TreeGrafter"/>
</dbReference>
<comment type="subcellular location">
    <subcellularLocation>
        <location evidence="1">Membrane</location>
    </subcellularLocation>
</comment>
<dbReference type="InterPro" id="IPR005311">
    <property type="entry name" value="PBP_dimer"/>
</dbReference>
<dbReference type="OrthoDB" id="9789078at2"/>
<dbReference type="SUPFAM" id="SSF56519">
    <property type="entry name" value="Penicillin binding protein dimerisation domain"/>
    <property type="match status" value="1"/>
</dbReference>
<evidence type="ECO:0000256" key="2">
    <source>
        <dbReference type="ARBA" id="ARBA00007171"/>
    </source>
</evidence>
<keyword evidence="7" id="KW-0132">Cell division</keyword>
<dbReference type="Pfam" id="PF03717">
    <property type="entry name" value="PBP_dimer"/>
    <property type="match status" value="1"/>
</dbReference>
<proteinExistence type="inferred from homology"/>
<dbReference type="Gene3D" id="3.40.710.10">
    <property type="entry name" value="DD-peptidase/beta-lactamase superfamily"/>
    <property type="match status" value="1"/>
</dbReference>
<evidence type="ECO:0000256" key="3">
    <source>
        <dbReference type="ARBA" id="ARBA00023136"/>
    </source>
</evidence>
<dbReference type="InterPro" id="IPR001460">
    <property type="entry name" value="PCN-bd_Tpept"/>
</dbReference>
<dbReference type="Proteomes" id="UP000199092">
    <property type="component" value="Chromosome I"/>
</dbReference>
<keyword evidence="3" id="KW-0472">Membrane</keyword>
<comment type="similarity">
    <text evidence="2">Belongs to the transpeptidase family.</text>
</comment>
<evidence type="ECO:0000313" key="7">
    <source>
        <dbReference type="EMBL" id="SDS08653.1"/>
    </source>
</evidence>
<dbReference type="SUPFAM" id="SSF56601">
    <property type="entry name" value="beta-lactamase/transpeptidase-like"/>
    <property type="match status" value="1"/>
</dbReference>
<evidence type="ECO:0000259" key="6">
    <source>
        <dbReference type="Pfam" id="PF03717"/>
    </source>
</evidence>
<sequence length="665" mass="69501">MAERRPHPTAAGRAPRHPATSQRTATPGARGGAPRPAAARADARSERPVRRPQDDRRAPATRRSAGGRPGARPSSRRGGPPAPPRTPLRLPLASSPRRLHAVLIVIAVGLSLCGGRLLQLQGFDSAAYAATSADLLTRKLPLLPSRGTITDRNGEVLASTQPAVAVTADPTLTTPRAAEIADVLSGYLQMPAADLVPLLTKPDTHFVYLKKKVPALTYSALSSALAQKGVYGVFRESDPIRTYPAGTVGSSVVGFVGADGKGLAGMELELDRELAGVEGTETYESAPNGSRIPLGESSTTPAQNGVDVQLTLDSELQFMAQQRLAAQVQKMGADSGFAITLDVKTGQVLVLANAPTFNSAAPQKADADDRGNRAVLAPYEPGSVEKVLTSAALIDSGTANPATRVEIPGRLPSGGASIKDHFVHGDIRLNMRGIIANSSNIGTALLTRQLDKQTLHDYLASFGLGRPTGIEVPGEASGILPGGDMSDSQRDQIAFGQALSVSGIQEAAAIAGIVNDGVYNPPTLVKQKTDAAGAVLPNPQEAPRRVISSASSAAVRDLMASVTDSPNGVQNLRLDAYTSGGKTGTAQRADPKCGCYRGYVTSYVGFAPLDDPRLLTYVVLTNPRNGDTGTSVATPVFKDIMNQALPRYSVAPDGDTKRKALPTEW</sequence>
<feature type="region of interest" description="Disordered" evidence="4">
    <location>
        <begin position="1"/>
        <end position="92"/>
    </location>
</feature>
<protein>
    <submittedName>
        <fullName evidence="7">Cell division protein FtsI (Penicillin-binding protein 3)</fullName>
    </submittedName>
</protein>
<dbReference type="GO" id="GO:0005886">
    <property type="term" value="C:plasma membrane"/>
    <property type="evidence" value="ECO:0007669"/>
    <property type="project" value="TreeGrafter"/>
</dbReference>
<feature type="compositionally biased region" description="Basic and acidic residues" evidence="4">
    <location>
        <begin position="41"/>
        <end position="58"/>
    </location>
</feature>
<dbReference type="InterPro" id="IPR036138">
    <property type="entry name" value="PBP_dimer_sf"/>
</dbReference>
<dbReference type="Pfam" id="PF00905">
    <property type="entry name" value="Transpeptidase"/>
    <property type="match status" value="1"/>
</dbReference>
<dbReference type="GO" id="GO:0051301">
    <property type="term" value="P:cell division"/>
    <property type="evidence" value="ECO:0007669"/>
    <property type="project" value="UniProtKB-KW"/>
</dbReference>
<accession>A0A1H1PBW6</accession>
<evidence type="ECO:0000313" key="8">
    <source>
        <dbReference type="Proteomes" id="UP000199092"/>
    </source>
</evidence>
<dbReference type="STRING" id="546871.SAMN04488543_1043"/>
<organism evidence="7 8">
    <name type="scientific">Friedmanniella luteola</name>
    <dbReference type="NCBI Taxonomy" id="546871"/>
    <lineage>
        <taxon>Bacteria</taxon>
        <taxon>Bacillati</taxon>
        <taxon>Actinomycetota</taxon>
        <taxon>Actinomycetes</taxon>
        <taxon>Propionibacteriales</taxon>
        <taxon>Nocardioidaceae</taxon>
        <taxon>Friedmanniella</taxon>
    </lineage>
</organism>
<evidence type="ECO:0000256" key="1">
    <source>
        <dbReference type="ARBA" id="ARBA00004370"/>
    </source>
</evidence>
<dbReference type="PANTHER" id="PTHR30627:SF1">
    <property type="entry name" value="PEPTIDOGLYCAN D,D-TRANSPEPTIDASE FTSI"/>
    <property type="match status" value="1"/>
</dbReference>
<feature type="compositionally biased region" description="Low complexity" evidence="4">
    <location>
        <begin position="61"/>
        <end position="79"/>
    </location>
</feature>
<dbReference type="AlphaFoldDB" id="A0A1H1PBW6"/>
<dbReference type="RefSeq" id="WP_091410774.1">
    <property type="nucleotide sequence ID" value="NZ_LT629749.1"/>
</dbReference>
<dbReference type="PANTHER" id="PTHR30627">
    <property type="entry name" value="PEPTIDOGLYCAN D,D-TRANSPEPTIDASE"/>
    <property type="match status" value="1"/>
</dbReference>
<evidence type="ECO:0000256" key="4">
    <source>
        <dbReference type="SAM" id="MobiDB-lite"/>
    </source>
</evidence>
<name>A0A1H1PBW6_9ACTN</name>
<feature type="compositionally biased region" description="Low complexity" evidence="4">
    <location>
        <begin position="23"/>
        <end position="40"/>
    </location>
</feature>
<keyword evidence="8" id="KW-1185">Reference proteome</keyword>
<gene>
    <name evidence="7" type="ORF">SAMN04488543_1043</name>
</gene>
<feature type="domain" description="Penicillin-binding protein dimerisation" evidence="6">
    <location>
        <begin position="144"/>
        <end position="292"/>
    </location>
</feature>
<dbReference type="Gene3D" id="3.90.1310.10">
    <property type="entry name" value="Penicillin-binding protein 2a (Domain 2)"/>
    <property type="match status" value="1"/>
</dbReference>
<reference evidence="7 8" key="1">
    <citation type="submission" date="2016-10" db="EMBL/GenBank/DDBJ databases">
        <authorList>
            <person name="de Groot N.N."/>
        </authorList>
    </citation>
    <scope>NUCLEOTIDE SEQUENCE [LARGE SCALE GENOMIC DNA]</scope>
    <source>
        <strain evidence="7 8">DSM 21741</strain>
    </source>
</reference>
<dbReference type="InterPro" id="IPR050515">
    <property type="entry name" value="Beta-lactam/transpept"/>
</dbReference>
<feature type="region of interest" description="Disordered" evidence="4">
    <location>
        <begin position="282"/>
        <end position="302"/>
    </location>
</feature>